<name>A0ABS7F7P2_9PROT</name>
<dbReference type="EMBL" id="JAHZUY010000089">
    <property type="protein sequence ID" value="MBW8271333.1"/>
    <property type="molecule type" value="Genomic_DNA"/>
</dbReference>
<gene>
    <name evidence="1" type="primary">terL</name>
    <name evidence="1" type="ORF">K1J50_17800</name>
</gene>
<dbReference type="SUPFAM" id="SSF52540">
    <property type="entry name" value="P-loop containing nucleoside triphosphate hydrolases"/>
    <property type="match status" value="1"/>
</dbReference>
<dbReference type="RefSeq" id="WP_220119101.1">
    <property type="nucleotide sequence ID" value="NZ_JAHZUY010000089.1"/>
</dbReference>
<accession>A0ABS7F7P2</accession>
<dbReference type="InterPro" id="IPR047987">
    <property type="entry name" value="Gp19-like_virus"/>
</dbReference>
<dbReference type="Gene3D" id="3.40.50.300">
    <property type="entry name" value="P-loop containing nucleotide triphosphate hydrolases"/>
    <property type="match status" value="1"/>
</dbReference>
<dbReference type="NCBIfam" id="NF033889">
    <property type="entry name" value="termin_lrg_T7"/>
    <property type="match status" value="1"/>
</dbReference>
<dbReference type="Proteomes" id="UP001519924">
    <property type="component" value="Unassembled WGS sequence"/>
</dbReference>
<evidence type="ECO:0000313" key="2">
    <source>
        <dbReference type="Proteomes" id="UP001519924"/>
    </source>
</evidence>
<reference evidence="1 2" key="1">
    <citation type="submission" date="2021-08" db="EMBL/GenBank/DDBJ databases">
        <title>Caldovatus sediminis gen. nov., sp. nov., a moderately thermophilic bacterium isolated from a hot spring.</title>
        <authorList>
            <person name="Hu C.-J."/>
            <person name="Li W.-J."/>
            <person name="Xian W.-D."/>
        </authorList>
    </citation>
    <scope>NUCLEOTIDE SEQUENCE [LARGE SCALE GENOMIC DNA]</scope>
    <source>
        <strain evidence="1 2">SYSU G05006</strain>
    </source>
</reference>
<sequence>MAKTRRPEPAAARPADLLEFVWIWNRRQRLDTPALHRRIARWLQARRNAGDRRLLLTAFRGSGKSTLVGLYCAWTLMREPDTRILVLAADHALATKMVAMVRRIVERHALCAPIRPDGPEAWAADRFTVARPAVLRDPSMLAQGVGGNITGCHADLIVCDDVEVAGNSDTPAKRAELRERLAETEFVLTPGGTILYVGTPHCADSLYREAGEDGEAFLAGYRRLALPLLDARGRSAWPERFPPEAIEALRRRVGPLQFARHMLLQAVPDGAARLDPAALVRYAEEPEYREAGGRAVLTLMGRRLVSGGGFWDPAYGRAGGAGDASVLAAVYADAEGNHYLHRLAYLTHDPDRPEDPATQQCRAVAAVARALLLPAVRVETNGLGRFLPALLRREMARAGAACAVIEHASARAKAERILAALEPALAARRLHAHESVWRTPFPAEMAAWRPDAPGAARDDALDAVAGCLLAEPVRLPSVAPPPRGPAWRGG</sequence>
<keyword evidence="2" id="KW-1185">Reference proteome</keyword>
<evidence type="ECO:0000313" key="1">
    <source>
        <dbReference type="EMBL" id="MBW8271333.1"/>
    </source>
</evidence>
<proteinExistence type="predicted"/>
<dbReference type="InterPro" id="IPR027417">
    <property type="entry name" value="P-loop_NTPase"/>
</dbReference>
<comment type="caution">
    <text evidence="1">The sequence shown here is derived from an EMBL/GenBank/DDBJ whole genome shotgun (WGS) entry which is preliminary data.</text>
</comment>
<organism evidence="1 2">
    <name type="scientific">Caldovatus aquaticus</name>
    <dbReference type="NCBI Taxonomy" id="2865671"/>
    <lineage>
        <taxon>Bacteria</taxon>
        <taxon>Pseudomonadati</taxon>
        <taxon>Pseudomonadota</taxon>
        <taxon>Alphaproteobacteria</taxon>
        <taxon>Acetobacterales</taxon>
        <taxon>Roseomonadaceae</taxon>
        <taxon>Caldovatus</taxon>
    </lineage>
</organism>
<protein>
    <submittedName>
        <fullName evidence="1">Phage terminase large subunit</fullName>
    </submittedName>
</protein>